<dbReference type="Gene3D" id="3.30.420.10">
    <property type="entry name" value="Ribonuclease H-like superfamily/Ribonuclease H"/>
    <property type="match status" value="1"/>
</dbReference>
<evidence type="ECO:0008006" key="3">
    <source>
        <dbReference type="Google" id="ProtNLM"/>
    </source>
</evidence>
<name>A0ABP1N5L1_XYLVO</name>
<keyword evidence="2" id="KW-1185">Reference proteome</keyword>
<evidence type="ECO:0000313" key="2">
    <source>
        <dbReference type="Proteomes" id="UP001642520"/>
    </source>
</evidence>
<evidence type="ECO:0000313" key="1">
    <source>
        <dbReference type="EMBL" id="CAL7936249.1"/>
    </source>
</evidence>
<proteinExistence type="predicted"/>
<dbReference type="Proteomes" id="UP001642520">
    <property type="component" value="Unassembled WGS sequence"/>
</dbReference>
<dbReference type="InterPro" id="IPR036397">
    <property type="entry name" value="RNaseH_sf"/>
</dbReference>
<reference evidence="1 2" key="1">
    <citation type="submission" date="2024-08" db="EMBL/GenBank/DDBJ databases">
        <authorList>
            <person name="Will J Nash"/>
            <person name="Angela Man"/>
            <person name="Seanna McTaggart"/>
            <person name="Kendall Baker"/>
            <person name="Tom Barker"/>
            <person name="Leah Catchpole"/>
            <person name="Alex Durrant"/>
            <person name="Karim Gharbi"/>
            <person name="Naomi Irish"/>
            <person name="Gemy Kaithakottil"/>
            <person name="Debby Ku"/>
            <person name="Aaliyah Providence"/>
            <person name="Felix Shaw"/>
            <person name="David Swarbreck"/>
            <person name="Chris Watkins"/>
            <person name="Ann M. McCartney"/>
            <person name="Giulio Formenti"/>
            <person name="Alice Mouton"/>
            <person name="Noel Vella"/>
            <person name="Bjorn M von Reumont"/>
            <person name="Adriana Vella"/>
            <person name="Wilfried Haerty"/>
        </authorList>
    </citation>
    <scope>NUCLEOTIDE SEQUENCE [LARGE SCALE GENOMIC DNA]</scope>
</reference>
<dbReference type="EMBL" id="CAXAJV020001287">
    <property type="protein sequence ID" value="CAL7936249.1"/>
    <property type="molecule type" value="Genomic_DNA"/>
</dbReference>
<sequence>MKKKQPTKERSYMDMIYEEWKRAMEWERSIYGNEVENENIKYREMVEEKIETRCKKLVGKRYQELIEIDTLRATGIKVTGINSNTFINDLITESGMDHTKTIKIYTYGSKTQNVDTNGVGVMIYKKNQRVELSKGISSNTTISKTETVAIYKALEEVEKYITEYNYATFIRL</sequence>
<dbReference type="InterPro" id="IPR012337">
    <property type="entry name" value="RNaseH-like_sf"/>
</dbReference>
<dbReference type="SUPFAM" id="SSF53098">
    <property type="entry name" value="Ribonuclease H-like"/>
    <property type="match status" value="1"/>
</dbReference>
<organism evidence="1 2">
    <name type="scientific">Xylocopa violacea</name>
    <name type="common">Violet carpenter bee</name>
    <name type="synonym">Apis violacea</name>
    <dbReference type="NCBI Taxonomy" id="135666"/>
    <lineage>
        <taxon>Eukaryota</taxon>
        <taxon>Metazoa</taxon>
        <taxon>Ecdysozoa</taxon>
        <taxon>Arthropoda</taxon>
        <taxon>Hexapoda</taxon>
        <taxon>Insecta</taxon>
        <taxon>Pterygota</taxon>
        <taxon>Neoptera</taxon>
        <taxon>Endopterygota</taxon>
        <taxon>Hymenoptera</taxon>
        <taxon>Apocrita</taxon>
        <taxon>Aculeata</taxon>
        <taxon>Apoidea</taxon>
        <taxon>Anthophila</taxon>
        <taxon>Apidae</taxon>
        <taxon>Xylocopa</taxon>
        <taxon>Xylocopa</taxon>
    </lineage>
</organism>
<comment type="caution">
    <text evidence="1">The sequence shown here is derived from an EMBL/GenBank/DDBJ whole genome shotgun (WGS) entry which is preliminary data.</text>
</comment>
<accession>A0ABP1N5L1</accession>
<gene>
    <name evidence="1" type="ORF">XYLVIOL_LOCUS2067</name>
</gene>
<protein>
    <recommendedName>
        <fullName evidence="3">RNase H type-1 domain-containing protein</fullName>
    </recommendedName>
</protein>